<dbReference type="Pfam" id="PF00075">
    <property type="entry name" value="RNase_H"/>
    <property type="match status" value="1"/>
</dbReference>
<dbReference type="Pfam" id="PF02022">
    <property type="entry name" value="Integrase_Zn"/>
    <property type="match status" value="1"/>
</dbReference>
<dbReference type="SUPFAM" id="SSF56672">
    <property type="entry name" value="DNA/RNA polymerases"/>
    <property type="match status" value="1"/>
</dbReference>
<dbReference type="GO" id="GO:0003677">
    <property type="term" value="F:DNA binding"/>
    <property type="evidence" value="ECO:0007669"/>
    <property type="project" value="UniProtKB-KW"/>
</dbReference>
<evidence type="ECO:0000313" key="16">
    <source>
        <dbReference type="Proteomes" id="UP000694522"/>
    </source>
</evidence>
<keyword evidence="16" id="KW-1185">Reference proteome</keyword>
<evidence type="ECO:0000256" key="4">
    <source>
        <dbReference type="ARBA" id="ARBA00022722"/>
    </source>
</evidence>
<keyword evidence="2" id="KW-0808">Transferase</keyword>
<dbReference type="SUPFAM" id="SSF53098">
    <property type="entry name" value="Ribonuclease H-like"/>
    <property type="match status" value="1"/>
</dbReference>
<keyword evidence="3" id="KW-0548">Nucleotidyltransferase</keyword>
<dbReference type="Gene3D" id="3.30.70.270">
    <property type="match status" value="2"/>
</dbReference>
<dbReference type="PANTHER" id="PTHR41694">
    <property type="entry name" value="ENDOGENOUS RETROVIRUS GROUP K MEMBER POL PROTEIN"/>
    <property type="match status" value="1"/>
</dbReference>
<name>A0A8B9G5U4_9PSIT</name>
<dbReference type="Gene3D" id="3.10.10.10">
    <property type="entry name" value="HIV Type 1 Reverse Transcriptase, subunit A, domain 1"/>
    <property type="match status" value="1"/>
</dbReference>
<evidence type="ECO:0000256" key="1">
    <source>
        <dbReference type="ARBA" id="ARBA00010879"/>
    </source>
</evidence>
<dbReference type="PROSITE" id="PS50878">
    <property type="entry name" value="RT_POL"/>
    <property type="match status" value="1"/>
</dbReference>
<feature type="domain" description="Integrase-type" evidence="11">
    <location>
        <begin position="510"/>
        <end position="551"/>
    </location>
</feature>
<evidence type="ECO:0000256" key="7">
    <source>
        <dbReference type="ARBA" id="ARBA00022801"/>
    </source>
</evidence>
<keyword evidence="5" id="KW-0479">Metal-binding</keyword>
<dbReference type="InterPro" id="IPR001584">
    <property type="entry name" value="Integrase_cat-core"/>
</dbReference>
<evidence type="ECO:0000256" key="5">
    <source>
        <dbReference type="ARBA" id="ARBA00022723"/>
    </source>
</evidence>
<dbReference type="Pfam" id="PF00078">
    <property type="entry name" value="RVT_1"/>
    <property type="match status" value="1"/>
</dbReference>
<keyword evidence="10" id="KW-0863">Zinc-finger</keyword>
<dbReference type="InterPro" id="IPR043128">
    <property type="entry name" value="Rev_trsase/Diguanyl_cyclase"/>
</dbReference>
<dbReference type="InterPro" id="IPR003308">
    <property type="entry name" value="Integrase_Zn-bd_dom_N"/>
</dbReference>
<evidence type="ECO:0000256" key="9">
    <source>
        <dbReference type="ARBA" id="ARBA00023125"/>
    </source>
</evidence>
<evidence type="ECO:0000259" key="11">
    <source>
        <dbReference type="PROSITE" id="PS50876"/>
    </source>
</evidence>
<feature type="domain" description="Integrase catalytic" evidence="14">
    <location>
        <begin position="559"/>
        <end position="640"/>
    </location>
</feature>
<keyword evidence="6" id="KW-0255">Endonuclease</keyword>
<dbReference type="InterPro" id="IPR036397">
    <property type="entry name" value="RNaseH_sf"/>
</dbReference>
<reference evidence="15" key="2">
    <citation type="submission" date="2025-09" db="UniProtKB">
        <authorList>
            <consortium name="Ensembl"/>
        </authorList>
    </citation>
    <scope>IDENTIFICATION</scope>
</reference>
<keyword evidence="9" id="KW-0238">DNA-binding</keyword>
<dbReference type="GO" id="GO:0003964">
    <property type="term" value="F:RNA-directed DNA polymerase activity"/>
    <property type="evidence" value="ECO:0007669"/>
    <property type="project" value="UniProtKB-KW"/>
</dbReference>
<evidence type="ECO:0000256" key="6">
    <source>
        <dbReference type="ARBA" id="ARBA00022759"/>
    </source>
</evidence>
<sequence length="640" mass="73013">MEDMGATQPGLPSPTMIPKNWNIVIMDLKDCFFTIPLHPEDAPRFAFSIPSVNHQGTAQCYHWTVLPQGMKNSPTIYQLYVAKALSEVRKTYPTAICYHYMNDILLSCQEPQNLLEIASSTKSCLEKHGLVVAPEKVQQQPPWKYLGWKILQQTVVPQLLKIDVKVNTLNDVQKLTGTINWVRILLGIDNDTLRPLFELPKGEPALNSPRQLTPEAECAIEQVNRALTNRQAARIDYQLPVTLYVIQGPKSLKGLIGQWDLREKDPLCVLEWIFLPYQFSKTIVTICEQIAHIVCRGRQRTTELTGHEPDTISLPLTKMYFQWAFQNNTELQIAMTNFGGKVTPHHPPHKLFSLTTEIEIKSVSKCQRNPVEGPTYFTDCSGKTGRAITVWFENNEWHHEEQKVQGSAQIVELAAVVFAFQHCYRALNLVTDSNYVAGVVTRIENSWLKEVTNPTLFYYLKMLKMLLDERTTPYYVLHIRSHTDLPGFIIEGNRRADRLTAPVVATPLPNQLEQARLSHAFCHQSARSLRKQFSLSWSETRTITQTCPDCQPFATHPHTRVNPRGTSALQLWQSDVTHIPEFGRQKYVHVSIDTFSHMVWATAETGEKAHDVIRHWRGAFPALGVSKQKERIMALPIIVR</sequence>
<dbReference type="GO" id="GO:0004523">
    <property type="term" value="F:RNA-DNA hybrid ribonuclease activity"/>
    <property type="evidence" value="ECO:0007669"/>
    <property type="project" value="InterPro"/>
</dbReference>
<protein>
    <submittedName>
        <fullName evidence="15">Uncharacterized protein</fullName>
    </submittedName>
</protein>
<dbReference type="InterPro" id="IPR012337">
    <property type="entry name" value="RNaseH-like_sf"/>
</dbReference>
<keyword evidence="8" id="KW-0695">RNA-directed DNA polymerase</keyword>
<keyword evidence="4" id="KW-0540">Nuclease</keyword>
<feature type="domain" description="RNase H type-1" evidence="13">
    <location>
        <begin position="370"/>
        <end position="505"/>
    </location>
</feature>
<dbReference type="InterPro" id="IPR002156">
    <property type="entry name" value="RNaseH_domain"/>
</dbReference>
<evidence type="ECO:0000256" key="2">
    <source>
        <dbReference type="ARBA" id="ARBA00022679"/>
    </source>
</evidence>
<dbReference type="InterPro" id="IPR010661">
    <property type="entry name" value="RVT_thumb"/>
</dbReference>
<dbReference type="PROSITE" id="PS50879">
    <property type="entry name" value="RNASE_H_1"/>
    <property type="match status" value="1"/>
</dbReference>
<accession>A0A8B9G5U4</accession>
<dbReference type="Proteomes" id="UP000694522">
    <property type="component" value="Unplaced"/>
</dbReference>
<dbReference type="GO" id="GO:0015074">
    <property type="term" value="P:DNA integration"/>
    <property type="evidence" value="ECO:0007669"/>
    <property type="project" value="InterPro"/>
</dbReference>
<dbReference type="InterPro" id="IPR017856">
    <property type="entry name" value="Integrase-like_N"/>
</dbReference>
<keyword evidence="10" id="KW-0862">Zinc</keyword>
<dbReference type="SUPFAM" id="SSF46919">
    <property type="entry name" value="N-terminal Zn binding domain of HIV integrase"/>
    <property type="match status" value="1"/>
</dbReference>
<dbReference type="PROSITE" id="PS50994">
    <property type="entry name" value="INTEGRASE"/>
    <property type="match status" value="1"/>
</dbReference>
<dbReference type="InterPro" id="IPR043502">
    <property type="entry name" value="DNA/RNA_pol_sf"/>
</dbReference>
<dbReference type="GO" id="GO:0035613">
    <property type="term" value="F:RNA stem-loop binding"/>
    <property type="evidence" value="ECO:0007669"/>
    <property type="project" value="TreeGrafter"/>
</dbReference>
<dbReference type="Gene3D" id="1.10.10.200">
    <property type="match status" value="1"/>
</dbReference>
<feature type="domain" description="Reverse transcriptase" evidence="12">
    <location>
        <begin position="1"/>
        <end position="150"/>
    </location>
</feature>
<keyword evidence="7" id="KW-0378">Hydrolase</keyword>
<dbReference type="Ensembl" id="ENSACOT00000019244.1">
    <property type="protein sequence ID" value="ENSACOP00000018577.1"/>
    <property type="gene ID" value="ENSACOG00000012810.1"/>
</dbReference>
<evidence type="ECO:0000256" key="8">
    <source>
        <dbReference type="ARBA" id="ARBA00022918"/>
    </source>
</evidence>
<dbReference type="InterPro" id="IPR000477">
    <property type="entry name" value="RT_dom"/>
</dbReference>
<evidence type="ECO:0000259" key="14">
    <source>
        <dbReference type="PROSITE" id="PS50994"/>
    </source>
</evidence>
<dbReference type="Gene3D" id="3.30.420.10">
    <property type="entry name" value="Ribonuclease H-like superfamily/Ribonuclease H"/>
    <property type="match status" value="2"/>
</dbReference>
<dbReference type="AlphaFoldDB" id="A0A8B9G5U4"/>
<dbReference type="PROSITE" id="PS50876">
    <property type="entry name" value="ZF_INTEGRASE"/>
    <property type="match status" value="1"/>
</dbReference>
<evidence type="ECO:0000259" key="13">
    <source>
        <dbReference type="PROSITE" id="PS50879"/>
    </source>
</evidence>
<proteinExistence type="inferred from homology"/>
<dbReference type="GO" id="GO:0008270">
    <property type="term" value="F:zinc ion binding"/>
    <property type="evidence" value="ECO:0007669"/>
    <property type="project" value="UniProtKB-KW"/>
</dbReference>
<evidence type="ECO:0000256" key="3">
    <source>
        <dbReference type="ARBA" id="ARBA00022695"/>
    </source>
</evidence>
<evidence type="ECO:0000259" key="12">
    <source>
        <dbReference type="PROSITE" id="PS50878"/>
    </source>
</evidence>
<evidence type="ECO:0000313" key="15">
    <source>
        <dbReference type="Ensembl" id="ENSACOP00000018577.1"/>
    </source>
</evidence>
<comment type="similarity">
    <text evidence="1">Belongs to the beta type-B retroviral polymerase family. HERV class-II K(HML-2) pol subfamily.</text>
</comment>
<dbReference type="Pfam" id="PF00665">
    <property type="entry name" value="rve"/>
    <property type="match status" value="1"/>
</dbReference>
<dbReference type="Pfam" id="PF06817">
    <property type="entry name" value="RVT_thumb"/>
    <property type="match status" value="1"/>
</dbReference>
<dbReference type="PANTHER" id="PTHR41694:SF3">
    <property type="entry name" value="RNA-DIRECTED DNA POLYMERASE-RELATED"/>
    <property type="match status" value="1"/>
</dbReference>
<organism evidence="15 16">
    <name type="scientific">Amazona collaria</name>
    <name type="common">yellow-billed parrot</name>
    <dbReference type="NCBI Taxonomy" id="241587"/>
    <lineage>
        <taxon>Eukaryota</taxon>
        <taxon>Metazoa</taxon>
        <taxon>Chordata</taxon>
        <taxon>Craniata</taxon>
        <taxon>Vertebrata</taxon>
        <taxon>Euteleostomi</taxon>
        <taxon>Archelosauria</taxon>
        <taxon>Archosauria</taxon>
        <taxon>Dinosauria</taxon>
        <taxon>Saurischia</taxon>
        <taxon>Theropoda</taxon>
        <taxon>Coelurosauria</taxon>
        <taxon>Aves</taxon>
        <taxon>Neognathae</taxon>
        <taxon>Neoaves</taxon>
        <taxon>Telluraves</taxon>
        <taxon>Australaves</taxon>
        <taxon>Psittaciformes</taxon>
        <taxon>Psittacidae</taxon>
        <taxon>Amazona</taxon>
    </lineage>
</organism>
<reference evidence="15" key="1">
    <citation type="submission" date="2025-08" db="UniProtKB">
        <authorList>
            <consortium name="Ensembl"/>
        </authorList>
    </citation>
    <scope>IDENTIFICATION</scope>
</reference>
<evidence type="ECO:0000256" key="10">
    <source>
        <dbReference type="PROSITE-ProRule" id="PRU00450"/>
    </source>
</evidence>